<dbReference type="EMBL" id="FMSP01000004">
    <property type="protein sequence ID" value="SCV69104.1"/>
    <property type="molecule type" value="Genomic_DNA"/>
</dbReference>
<sequence length="216" mass="23328">MAYMLPPSAYPRLDPPLLTRLPRPPRDANPSAQPASKRFADKLYPTLQDELDELEYQEEQHLSSMHEIRSFGFSWLVPLGRQNTQEEDLESTYSNSPPPGSPPLISDNNGALATGATQIDEAMAEAVEVDLDAEIEDADQAASTASEDDVEDDDEGNHADTNEHLEPRRSTGGDRDASPARSATPGLDSPFASGPEVSTDDAAEGEGDMSEVSMDV</sequence>
<accession>A0A238FB31</accession>
<feature type="compositionally biased region" description="Polar residues" evidence="1">
    <location>
        <begin position="106"/>
        <end position="117"/>
    </location>
</feature>
<feature type="compositionally biased region" description="Acidic residues" evidence="1">
    <location>
        <begin position="198"/>
        <end position="209"/>
    </location>
</feature>
<feature type="compositionally biased region" description="Low complexity" evidence="1">
    <location>
        <begin position="11"/>
        <end position="21"/>
    </location>
</feature>
<reference evidence="3" key="1">
    <citation type="submission" date="2016-09" db="EMBL/GenBank/DDBJ databases">
        <authorList>
            <person name="Jeantristanb JTB J.-T."/>
            <person name="Ricardo R."/>
        </authorList>
    </citation>
    <scope>NUCLEOTIDE SEQUENCE [LARGE SCALE GENOMIC DNA]</scope>
</reference>
<protein>
    <submittedName>
        <fullName evidence="2">BQ2448_2124 protein</fullName>
    </submittedName>
</protein>
<name>A0A238FB31_9BASI</name>
<feature type="region of interest" description="Disordered" evidence="1">
    <location>
        <begin position="1"/>
        <end position="41"/>
    </location>
</feature>
<evidence type="ECO:0000313" key="2">
    <source>
        <dbReference type="EMBL" id="SCV69104.1"/>
    </source>
</evidence>
<evidence type="ECO:0000313" key="3">
    <source>
        <dbReference type="Proteomes" id="UP000198372"/>
    </source>
</evidence>
<dbReference type="Proteomes" id="UP000198372">
    <property type="component" value="Unassembled WGS sequence"/>
</dbReference>
<keyword evidence="3" id="KW-1185">Reference proteome</keyword>
<feature type="region of interest" description="Disordered" evidence="1">
    <location>
        <begin position="82"/>
        <end position="216"/>
    </location>
</feature>
<feature type="compositionally biased region" description="Acidic residues" evidence="1">
    <location>
        <begin position="146"/>
        <end position="155"/>
    </location>
</feature>
<gene>
    <name evidence="2" type="ORF">BQ2448_2124</name>
</gene>
<feature type="compositionally biased region" description="Acidic residues" evidence="1">
    <location>
        <begin position="127"/>
        <end position="139"/>
    </location>
</feature>
<evidence type="ECO:0000256" key="1">
    <source>
        <dbReference type="SAM" id="MobiDB-lite"/>
    </source>
</evidence>
<organism evidence="2 3">
    <name type="scientific">Microbotryum intermedium</name>
    <dbReference type="NCBI Taxonomy" id="269621"/>
    <lineage>
        <taxon>Eukaryota</taxon>
        <taxon>Fungi</taxon>
        <taxon>Dikarya</taxon>
        <taxon>Basidiomycota</taxon>
        <taxon>Pucciniomycotina</taxon>
        <taxon>Microbotryomycetes</taxon>
        <taxon>Microbotryales</taxon>
        <taxon>Microbotryaceae</taxon>
        <taxon>Microbotryum</taxon>
    </lineage>
</organism>
<dbReference type="OrthoDB" id="2537615at2759"/>
<dbReference type="STRING" id="269621.A0A238FB31"/>
<proteinExistence type="predicted"/>
<dbReference type="AlphaFoldDB" id="A0A238FB31"/>
<feature type="compositionally biased region" description="Basic and acidic residues" evidence="1">
    <location>
        <begin position="156"/>
        <end position="178"/>
    </location>
</feature>